<keyword evidence="3" id="KW-1185">Reference proteome</keyword>
<proteinExistence type="predicted"/>
<comment type="caution">
    <text evidence="2">The sequence shown here is derived from an EMBL/GenBank/DDBJ whole genome shotgun (WGS) entry which is preliminary data.</text>
</comment>
<dbReference type="OrthoDB" id="10335715at2759"/>
<dbReference type="EMBL" id="JAPDHF010000005">
    <property type="protein sequence ID" value="KAJ4017634.1"/>
    <property type="molecule type" value="Genomic_DNA"/>
</dbReference>
<dbReference type="Proteomes" id="UP001152130">
    <property type="component" value="Unassembled WGS sequence"/>
</dbReference>
<accession>A0A9W8PV11</accession>
<feature type="compositionally biased region" description="Polar residues" evidence="1">
    <location>
        <begin position="1"/>
        <end position="34"/>
    </location>
</feature>
<evidence type="ECO:0000313" key="3">
    <source>
        <dbReference type="Proteomes" id="UP001152130"/>
    </source>
</evidence>
<feature type="region of interest" description="Disordered" evidence="1">
    <location>
        <begin position="1"/>
        <end position="36"/>
    </location>
</feature>
<sequence>MSPTDANEGSQAKSPAPAATQTFSDEPVLNTDSKYAQDRKEYKQAVKGCIQAMAGRETEFKTRSTLKIKRMNAIHEELDTKLMSPTAVSEIPTGKLALQDFQEQVVLLLEELIEIQAELAHDLDRENTQSLSGSAK</sequence>
<reference evidence="2" key="1">
    <citation type="submission" date="2022-10" db="EMBL/GenBank/DDBJ databases">
        <title>Fusarium specimens isolated from Avocado Roots.</title>
        <authorList>
            <person name="Stajich J."/>
            <person name="Roper C."/>
            <person name="Heimlech-Rivalta G."/>
        </authorList>
    </citation>
    <scope>NUCLEOTIDE SEQUENCE</scope>
    <source>
        <strain evidence="2">CF00143</strain>
    </source>
</reference>
<evidence type="ECO:0000313" key="2">
    <source>
        <dbReference type="EMBL" id="KAJ4017634.1"/>
    </source>
</evidence>
<name>A0A9W8PV11_9HYPO</name>
<evidence type="ECO:0000256" key="1">
    <source>
        <dbReference type="SAM" id="MobiDB-lite"/>
    </source>
</evidence>
<organism evidence="2 3">
    <name type="scientific">Fusarium irregulare</name>
    <dbReference type="NCBI Taxonomy" id="2494466"/>
    <lineage>
        <taxon>Eukaryota</taxon>
        <taxon>Fungi</taxon>
        <taxon>Dikarya</taxon>
        <taxon>Ascomycota</taxon>
        <taxon>Pezizomycotina</taxon>
        <taxon>Sordariomycetes</taxon>
        <taxon>Hypocreomycetidae</taxon>
        <taxon>Hypocreales</taxon>
        <taxon>Nectriaceae</taxon>
        <taxon>Fusarium</taxon>
        <taxon>Fusarium incarnatum-equiseti species complex</taxon>
    </lineage>
</organism>
<dbReference type="AlphaFoldDB" id="A0A9W8PV11"/>
<protein>
    <submittedName>
        <fullName evidence="2">Uncharacterized protein</fullName>
    </submittedName>
</protein>
<gene>
    <name evidence="2" type="ORF">NW766_003699</name>
</gene>